<proteinExistence type="predicted"/>
<protein>
    <submittedName>
        <fullName evidence="1">Uncharacterized protein</fullName>
    </submittedName>
</protein>
<keyword evidence="2" id="KW-1185">Reference proteome</keyword>
<dbReference type="Proteomes" id="UP001281147">
    <property type="component" value="Unassembled WGS sequence"/>
</dbReference>
<dbReference type="EMBL" id="JAUTXU010000094">
    <property type="protein sequence ID" value="KAK3709294.1"/>
    <property type="molecule type" value="Genomic_DNA"/>
</dbReference>
<evidence type="ECO:0000313" key="2">
    <source>
        <dbReference type="Proteomes" id="UP001281147"/>
    </source>
</evidence>
<organism evidence="1 2">
    <name type="scientific">Vermiconidia calcicola</name>
    <dbReference type="NCBI Taxonomy" id="1690605"/>
    <lineage>
        <taxon>Eukaryota</taxon>
        <taxon>Fungi</taxon>
        <taxon>Dikarya</taxon>
        <taxon>Ascomycota</taxon>
        <taxon>Pezizomycotina</taxon>
        <taxon>Dothideomycetes</taxon>
        <taxon>Dothideomycetidae</taxon>
        <taxon>Mycosphaerellales</taxon>
        <taxon>Extremaceae</taxon>
        <taxon>Vermiconidia</taxon>
    </lineage>
</organism>
<accession>A0ACC3N3D9</accession>
<name>A0ACC3N3D9_9PEZI</name>
<sequence>MDNDSTSNNTDVVQSSLKEHSRNNIDEYILTSTFNNQELHDAIRRHIALEWKTWFFYRKLGADAGRANVALHGFAQLFKRAAAECFADGMWLENYLVQRGGRSRPSGIPAPNIHFPDDPVDCVIPVHAALQAEKDLLEDLLKLCQQADEYHDSALEDMIEDRFLKKETKHVKDLGDLLQQCVRVSKDVGHGVYHLDKELRSTKGLVPWAGTNHPDYTDQLVAEATKDLKEGSI</sequence>
<reference evidence="1" key="1">
    <citation type="submission" date="2023-07" db="EMBL/GenBank/DDBJ databases">
        <title>Black Yeasts Isolated from many extreme environments.</title>
        <authorList>
            <person name="Coleine C."/>
            <person name="Stajich J.E."/>
            <person name="Selbmann L."/>
        </authorList>
    </citation>
    <scope>NUCLEOTIDE SEQUENCE</scope>
    <source>
        <strain evidence="1">CCFEE 5714</strain>
    </source>
</reference>
<evidence type="ECO:0000313" key="1">
    <source>
        <dbReference type="EMBL" id="KAK3709294.1"/>
    </source>
</evidence>
<gene>
    <name evidence="1" type="ORF">LTR37_011032</name>
</gene>
<comment type="caution">
    <text evidence="1">The sequence shown here is derived from an EMBL/GenBank/DDBJ whole genome shotgun (WGS) entry which is preliminary data.</text>
</comment>